<feature type="region of interest" description="Disordered" evidence="1">
    <location>
        <begin position="995"/>
        <end position="1015"/>
    </location>
</feature>
<evidence type="ECO:0000256" key="1">
    <source>
        <dbReference type="SAM" id="MobiDB-lite"/>
    </source>
</evidence>
<dbReference type="OMA" id="CENIMTK"/>
<feature type="region of interest" description="Disordered" evidence="1">
    <location>
        <begin position="1482"/>
        <end position="1574"/>
    </location>
</feature>
<feature type="region of interest" description="Disordered" evidence="1">
    <location>
        <begin position="1691"/>
        <end position="1740"/>
    </location>
</feature>
<evidence type="ECO:0000313" key="3">
    <source>
        <dbReference type="Proteomes" id="UP000037069"/>
    </source>
</evidence>
<evidence type="ECO:0000313" key="2">
    <source>
        <dbReference type="EMBL" id="KNC30105.1"/>
    </source>
</evidence>
<feature type="compositionally biased region" description="Polar residues" evidence="1">
    <location>
        <begin position="871"/>
        <end position="882"/>
    </location>
</feature>
<gene>
    <name evidence="2" type="ORF">FF38_09575</name>
</gene>
<feature type="compositionally biased region" description="Polar residues" evidence="1">
    <location>
        <begin position="1238"/>
        <end position="1250"/>
    </location>
</feature>
<sequence>MTSQMENSELQLAAAETFNDVNLSTQLSIPNDSGVSNISTSTHSPTSLFICQTINSNGNLLFPVNENYENKKEILTTWQSLLKHLKSQRIVKNIEIFNKLKRKPHLNHHLDNQQFPLEILKKYNGNFPCQNNKIIKKSHRNEFKYGQKLKFPLRSITRKGSFVCAHEGFIEREEIKKFKDEKDFKNFKLDFKFKQNLKLKPNLRKIEQKKDLQKFPLNKMYKFNKEFPLQLKQQEQQFLKFPLKLNQQKGQFPCENIMTKQRNITTNQNLIRNKEILKATNTLRQYDQKCLKKFPNKIDMKNRSNKNTFPLQNLEITKENTLNNYLNNNCIKINNSDPAKTSSSSTSLSFCSPSLSMTQNGQKFQNIDNESMSQVQDAQVRVEENPLTTPTTLKINANKQPTPPQTTTTATIKYDDADVYILAAINSINNSRPNEVGYYAEKIERIQDAIVALFEKIQNSLTTNHKSQKESTNATHCEDVQDHDANSRFALTPPTSVTSVRNSERINDDGDVVLQTKYDLDDLCDREVGQIVECSDVRDTLAKAVVYSVSKAQTNSSTGSFLVKSEVPTSPNSPTPKTLNQIILNTTSLEDYTSSSELLPKKYNVLNAAVNKEINVKVKNKLEFDPIEAINVQTQLNELNEVLRVTPTNTLTTNNLTSVKVNEMTVTRLADNEQDSTHKDLLQTHEALEQKNNFLSNDLQIDEMKFEMNRVKGALPTTTSSDRSIGKHENLPTAVNSGSTNYSGRHIGSNLGRITNDSTLSNSRLPSSLSSSRNYNSESSYTPRSAALKSDNVANKRTSISSHLPPEAIANRSVLNSPSISETISNRSALRRNSNDSTSEVISTRRPSLGALRNTQSTSLLSIDLPRHTTLSTSNQTEQPSAVSRAVSIDSSLEDVLPERTRLRRQRRLRTQDSQDEAEDPIERLNRLKARISASLSEVKGVLKQYSTDNDNENDNETQTPAVANNLKESKEDTKKEEAPVTFRFVKKVRRRSLFTEEEEKEEKEREKANENKNLLESKDETDNIKMNIEATLPTLGSEIIKEDLKPKLEKQVENRIENKEEIKTKDHVQTSTTEINKNLYTLKEEQQEYLEENKTEAKEDIKINKQNGEIKIEEPIENDKNHKEDVATLKKETKGAIPKPPVKNDADHEAPTKIKKKVIIKTKDPARRASLAAVEGSKIEPPVKLAIPAKIHRRPSDSEAVVKKKLITAKINTSGIVEEVTPKPKIVKVKKSSIKTNNNSQLATTQSKQNELERNDKSDDLVKLIDEDNKSIHADKNKDVLMPKPSEQQQQQQQLQQINNEITSQRNLLLPTQLVIDEAASLNVKTIENSVPPPRQEQQQQQLQQEKLATIKSTTTNFKLNDLQAAGGAMLENATTVLSSSKTSEANGQLKRENVVQPDDLRDILQQETTIIKTSTIKEEETNHETKIKQLSIKETDRSKENLEIEQTEKVEQKPIITQQQLQQQVVATTDVVIVKSEDDNKQNDDVKVSFKEPCIDKTPTSTHIAAEQQQQQQQGERSITKVDDTKTISSPHNSISSSTDLIPKAAASLNEQKAATPAPQPNTMPEQQLAPAPVQTAEIIAHPEQHKKKVILKKIVRQASVDKTHKADLEITTPAPEVEKDLENITDAAVLEPTKDELTEECSESTEISESSNSLGSEEAAAAEKPKKERKVKKKVIIKRQKRRLSIGDNFFHPGATEEPQNTEIETLEKPISYVTDEEDSITDQSENTKSEQEQEDEIKPLKSCIMHKEYHIGDEVLYAERFKKTQIKWRRGRIKERITSISYLLDIDGKDVSSHINYLKKFTGRKVSFGGKEYLEIDYEQLAEEEEKAERLQRRTYSIWNMV</sequence>
<proteinExistence type="predicted"/>
<feature type="compositionally biased region" description="Low complexity" evidence="1">
    <location>
        <begin position="1531"/>
        <end position="1540"/>
    </location>
</feature>
<feature type="region of interest" description="Disordered" evidence="1">
    <location>
        <begin position="714"/>
        <end position="805"/>
    </location>
</feature>
<dbReference type="OrthoDB" id="7969552at2759"/>
<name>A0A0L0CCY1_LUCCU</name>
<feature type="region of interest" description="Disordered" evidence="1">
    <location>
        <begin position="946"/>
        <end position="976"/>
    </location>
</feature>
<feature type="compositionally biased region" description="Polar residues" evidence="1">
    <location>
        <begin position="733"/>
        <end position="743"/>
    </location>
</feature>
<dbReference type="EMBL" id="JRES01000577">
    <property type="protein sequence ID" value="KNC30105.1"/>
    <property type="molecule type" value="Genomic_DNA"/>
</dbReference>
<feature type="compositionally biased region" description="Low complexity" evidence="1">
    <location>
        <begin position="758"/>
        <end position="782"/>
    </location>
</feature>
<feature type="region of interest" description="Disordered" evidence="1">
    <location>
        <begin position="825"/>
        <end position="855"/>
    </location>
</feature>
<feature type="compositionally biased region" description="Basic and acidic residues" evidence="1">
    <location>
        <begin position="1003"/>
        <end position="1015"/>
    </location>
</feature>
<feature type="compositionally biased region" description="Low complexity" evidence="1">
    <location>
        <begin position="1647"/>
        <end position="1662"/>
    </location>
</feature>
<feature type="compositionally biased region" description="Polar residues" evidence="1">
    <location>
        <begin position="792"/>
        <end position="802"/>
    </location>
</feature>
<feature type="region of interest" description="Disordered" evidence="1">
    <location>
        <begin position="1232"/>
        <end position="1259"/>
    </location>
</feature>
<accession>A0A0L0CCY1</accession>
<feature type="compositionally biased region" description="Polar residues" evidence="1">
    <location>
        <begin position="825"/>
        <end position="846"/>
    </location>
</feature>
<protein>
    <submittedName>
        <fullName evidence="2">Uncharacterized protein</fullName>
    </submittedName>
</protein>
<feature type="region of interest" description="Disordered" evidence="1">
    <location>
        <begin position="871"/>
        <end position="890"/>
    </location>
</feature>
<comment type="caution">
    <text evidence="2">The sequence shown here is derived from an EMBL/GenBank/DDBJ whole genome shotgun (WGS) entry which is preliminary data.</text>
</comment>
<feature type="region of interest" description="Disordered" evidence="1">
    <location>
        <begin position="484"/>
        <end position="504"/>
    </location>
</feature>
<dbReference type="Proteomes" id="UP000037069">
    <property type="component" value="Unassembled WGS sequence"/>
</dbReference>
<feature type="compositionally biased region" description="Basic and acidic residues" evidence="1">
    <location>
        <begin position="1729"/>
        <end position="1740"/>
    </location>
</feature>
<feature type="compositionally biased region" description="Basic and acidic residues" evidence="1">
    <location>
        <begin position="1482"/>
        <end position="1497"/>
    </location>
</feature>
<reference evidence="2 3" key="1">
    <citation type="journal article" date="2015" name="Nat. Commun.">
        <title>Lucilia cuprina genome unlocks parasitic fly biology to underpin future interventions.</title>
        <authorList>
            <person name="Anstead C.A."/>
            <person name="Korhonen P.K."/>
            <person name="Young N.D."/>
            <person name="Hall R.S."/>
            <person name="Jex A.R."/>
            <person name="Murali S.C."/>
            <person name="Hughes D.S."/>
            <person name="Lee S.F."/>
            <person name="Perry T."/>
            <person name="Stroehlein A.J."/>
            <person name="Ansell B.R."/>
            <person name="Breugelmans B."/>
            <person name="Hofmann A."/>
            <person name="Qu J."/>
            <person name="Dugan S."/>
            <person name="Lee S.L."/>
            <person name="Chao H."/>
            <person name="Dinh H."/>
            <person name="Han Y."/>
            <person name="Doddapaneni H.V."/>
            <person name="Worley K.C."/>
            <person name="Muzny D.M."/>
            <person name="Ioannidis P."/>
            <person name="Waterhouse R.M."/>
            <person name="Zdobnov E.M."/>
            <person name="James P.J."/>
            <person name="Bagnall N.H."/>
            <person name="Kotze A.C."/>
            <person name="Gibbs R.A."/>
            <person name="Richards S."/>
            <person name="Batterham P."/>
            <person name="Gasser R.B."/>
        </authorList>
    </citation>
    <scope>NUCLEOTIDE SEQUENCE [LARGE SCALE GENOMIC DNA]</scope>
    <source>
        <strain evidence="2 3">LS</strain>
        <tissue evidence="2">Full body</tissue>
    </source>
</reference>
<feature type="region of interest" description="Disordered" evidence="1">
    <location>
        <begin position="1634"/>
        <end position="1675"/>
    </location>
</feature>
<organism evidence="2 3">
    <name type="scientific">Lucilia cuprina</name>
    <name type="common">Green bottle fly</name>
    <name type="synonym">Australian sheep blowfly</name>
    <dbReference type="NCBI Taxonomy" id="7375"/>
    <lineage>
        <taxon>Eukaryota</taxon>
        <taxon>Metazoa</taxon>
        <taxon>Ecdysozoa</taxon>
        <taxon>Arthropoda</taxon>
        <taxon>Hexapoda</taxon>
        <taxon>Insecta</taxon>
        <taxon>Pterygota</taxon>
        <taxon>Neoptera</taxon>
        <taxon>Endopterygota</taxon>
        <taxon>Diptera</taxon>
        <taxon>Brachycera</taxon>
        <taxon>Muscomorpha</taxon>
        <taxon>Oestroidea</taxon>
        <taxon>Calliphoridae</taxon>
        <taxon>Luciliinae</taxon>
        <taxon>Lucilia</taxon>
    </lineage>
</organism>
<keyword evidence="3" id="KW-1185">Reference proteome</keyword>